<evidence type="ECO:0000313" key="2">
    <source>
        <dbReference type="Proteomes" id="UP001163324"/>
    </source>
</evidence>
<sequence>MPDNTLPPPPEDKKGQQSSTARSWFHRNRSNKGSSSSKKKTDETEHRPQISGPIGPVINARGETLNRRDTFGLVEGVQDLVSPAAVAANNEDDKYDDDSASVTTIASTVISSPATRPVPPTPMSAAVRYGRYNRGMAPPAVASSSARPSLSTRPIPTKAPPRLADCLPGPSTNAPAATSSVFTGLNTPSMQQPTRPAPPVPSSPSVAASSSKHDSSSSGASTMTPRGQNAQDRISLGTIYGIETALTQPFTRFNLAESLRKPLHEVPAEEEEEEQPLDHLQTGPDGPPTIRVVPDEIPEKQTQESQDDEDEDEQKKPALAAGLSPSQGKRPAPISATPSSSPFLPTPVLSPSPFMSSSPFLSSPLEDAAEENDQGSDDGKTKDDSEDEEGIYTADDLHNNDNNNNDEDEDDDLARQFTGIKFHEQRVHVPNVPSVARSVSLAQPTQYWCGRYTALRDQELLTASTEALGLTHRHHKDTKGQEQQEQQELARTPSAGLQTLFRKRSGNPLSNTTITTGAATTAAAINYRKEEDMRSLRIIARLQTFCTTDAALASLREWQQYFARRYARPALLPPGGTMEDVDSLGAAGTGSSNGSSNGDDGGDADGETNDGNGSGSGSGGRKTKTGGRRRDLMNKILHPRHSSRRVPSPKK</sequence>
<name>A0ACC0V294_9HYPO</name>
<gene>
    <name evidence="1" type="ORF">N3K66_004749</name>
</gene>
<accession>A0ACC0V294</accession>
<protein>
    <submittedName>
        <fullName evidence="1">Uncharacterized protein</fullName>
    </submittedName>
</protein>
<evidence type="ECO:0000313" key="1">
    <source>
        <dbReference type="EMBL" id="KAI9900487.1"/>
    </source>
</evidence>
<comment type="caution">
    <text evidence="1">The sequence shown here is derived from an EMBL/GenBank/DDBJ whole genome shotgun (WGS) entry which is preliminary data.</text>
</comment>
<proteinExistence type="predicted"/>
<dbReference type="EMBL" id="CM047943">
    <property type="protein sequence ID" value="KAI9900487.1"/>
    <property type="molecule type" value="Genomic_DNA"/>
</dbReference>
<dbReference type="Proteomes" id="UP001163324">
    <property type="component" value="Chromosome 4"/>
</dbReference>
<reference evidence="1" key="1">
    <citation type="submission" date="2022-10" db="EMBL/GenBank/DDBJ databases">
        <title>Complete Genome of Trichothecium roseum strain YXFP-22015, a Plant Pathogen Isolated from Citrus.</title>
        <authorList>
            <person name="Wang Y."/>
            <person name="Zhu L."/>
        </authorList>
    </citation>
    <scope>NUCLEOTIDE SEQUENCE</scope>
    <source>
        <strain evidence="1">YXFP-22015</strain>
    </source>
</reference>
<keyword evidence="2" id="KW-1185">Reference proteome</keyword>
<organism evidence="1 2">
    <name type="scientific">Trichothecium roseum</name>
    <dbReference type="NCBI Taxonomy" id="47278"/>
    <lineage>
        <taxon>Eukaryota</taxon>
        <taxon>Fungi</taxon>
        <taxon>Dikarya</taxon>
        <taxon>Ascomycota</taxon>
        <taxon>Pezizomycotina</taxon>
        <taxon>Sordariomycetes</taxon>
        <taxon>Hypocreomycetidae</taxon>
        <taxon>Hypocreales</taxon>
        <taxon>Hypocreales incertae sedis</taxon>
        <taxon>Trichothecium</taxon>
    </lineage>
</organism>